<accession>A0A194WAX2</accession>
<protein>
    <submittedName>
        <fullName evidence="1">Uncharacterized protein</fullName>
    </submittedName>
</protein>
<name>A0A194WAX2_CYTMA</name>
<organism evidence="1 2">
    <name type="scientific">Cytospora mali</name>
    <name type="common">Apple Valsa canker fungus</name>
    <name type="synonym">Valsa mali</name>
    <dbReference type="NCBI Taxonomy" id="578113"/>
    <lineage>
        <taxon>Eukaryota</taxon>
        <taxon>Fungi</taxon>
        <taxon>Dikarya</taxon>
        <taxon>Ascomycota</taxon>
        <taxon>Pezizomycotina</taxon>
        <taxon>Sordariomycetes</taxon>
        <taxon>Sordariomycetidae</taxon>
        <taxon>Diaporthales</taxon>
        <taxon>Cytosporaceae</taxon>
        <taxon>Cytospora</taxon>
    </lineage>
</organism>
<evidence type="ECO:0000313" key="1">
    <source>
        <dbReference type="EMBL" id="KUI73487.1"/>
    </source>
</evidence>
<gene>
    <name evidence="1" type="ORF">VM1G_08817</name>
</gene>
<dbReference type="AlphaFoldDB" id="A0A194WAX2"/>
<dbReference type="Proteomes" id="UP000078559">
    <property type="component" value="Chromosome 10"/>
</dbReference>
<dbReference type="EMBL" id="CM003107">
    <property type="protein sequence ID" value="KUI73487.1"/>
    <property type="molecule type" value="Genomic_DNA"/>
</dbReference>
<sequence length="271" mass="31150">MNFSTFRDVYVAEALRILGHGIPNFEDSNLPALTNQHVLSRINTLPDVILGVKCLQATQENFKPTSHVDQELKAFCRSAGRRLVRACAIIEDLQGLLDSSDLHSAFLHHKDLVECLLQIRESLAFWEESIGAPEFYRCHARCQQVRFQYLKPTLHLVSAIVDLTFPEGLRVYVLELENALGRPDLFQQFHLDSPITYALSKERTRVGVTAPLNRMPKRFIPHGLTKLSPFWYRNPNLYGHLLVANEHCIRERQDTPQAHLNLGRFNTWDIK</sequence>
<evidence type="ECO:0000313" key="2">
    <source>
        <dbReference type="Proteomes" id="UP000078559"/>
    </source>
</evidence>
<reference evidence="1" key="1">
    <citation type="submission" date="2014-12" db="EMBL/GenBank/DDBJ databases">
        <title>Genome Sequence of Valsa Canker Pathogens Uncovers a Specific Adaption of Colonization on Woody Bark.</title>
        <authorList>
            <person name="Yin Z."/>
            <person name="Liu H."/>
            <person name="Gao X."/>
            <person name="Li Z."/>
            <person name="Song N."/>
            <person name="Ke X."/>
            <person name="Dai Q."/>
            <person name="Wu Y."/>
            <person name="Sun Y."/>
            <person name="Xu J.-R."/>
            <person name="Kang Z.K."/>
            <person name="Wang L."/>
            <person name="Huang L."/>
        </authorList>
    </citation>
    <scope>NUCLEOTIDE SEQUENCE [LARGE SCALE GENOMIC DNA]</scope>
    <source>
        <strain evidence="1">03-8</strain>
    </source>
</reference>
<keyword evidence="2" id="KW-1185">Reference proteome</keyword>
<dbReference type="OrthoDB" id="5174350at2759"/>
<proteinExistence type="predicted"/>